<feature type="transmembrane region" description="Helical" evidence="3">
    <location>
        <begin position="190"/>
        <end position="215"/>
    </location>
</feature>
<protein>
    <submittedName>
        <fullName evidence="5">Drug/metabolite transporter (DMT)-like permease</fullName>
    </submittedName>
</protein>
<dbReference type="AlphaFoldDB" id="A0A852W1N7"/>
<comment type="caution">
    <text evidence="5">The sequence shown here is derived from an EMBL/GenBank/DDBJ whole genome shotgun (WGS) entry which is preliminary data.</text>
</comment>
<feature type="transmembrane region" description="Helical" evidence="3">
    <location>
        <begin position="159"/>
        <end position="178"/>
    </location>
</feature>
<dbReference type="Pfam" id="PF00892">
    <property type="entry name" value="EamA"/>
    <property type="match status" value="2"/>
</dbReference>
<feature type="region of interest" description="Disordered" evidence="2">
    <location>
        <begin position="296"/>
        <end position="408"/>
    </location>
</feature>
<feature type="transmembrane region" description="Helical" evidence="3">
    <location>
        <begin position="134"/>
        <end position="153"/>
    </location>
</feature>
<accession>A0A852W1N7</accession>
<feature type="transmembrane region" description="Helical" evidence="3">
    <location>
        <begin position="221"/>
        <end position="240"/>
    </location>
</feature>
<keyword evidence="3" id="KW-1133">Transmembrane helix</keyword>
<feature type="transmembrane region" description="Helical" evidence="3">
    <location>
        <begin position="277"/>
        <end position="297"/>
    </location>
</feature>
<dbReference type="SUPFAM" id="SSF103481">
    <property type="entry name" value="Multidrug resistance efflux transporter EmrE"/>
    <property type="match status" value="2"/>
</dbReference>
<dbReference type="EMBL" id="JACCCZ010000001">
    <property type="protein sequence ID" value="NYG02837.1"/>
    <property type="molecule type" value="Genomic_DNA"/>
</dbReference>
<dbReference type="InterPro" id="IPR037185">
    <property type="entry name" value="EmrE-like"/>
</dbReference>
<evidence type="ECO:0000259" key="4">
    <source>
        <dbReference type="Pfam" id="PF00892"/>
    </source>
</evidence>
<dbReference type="PANTHER" id="PTHR12715:SF4">
    <property type="entry name" value="EAMA DOMAIN-CONTAINING PROTEIN"/>
    <property type="match status" value="1"/>
</dbReference>
<name>A0A852W1N7_PSEA5</name>
<feature type="transmembrane region" description="Helical" evidence="3">
    <location>
        <begin position="106"/>
        <end position="127"/>
    </location>
</feature>
<gene>
    <name evidence="5" type="ORF">HDA37_003122</name>
</gene>
<evidence type="ECO:0000313" key="6">
    <source>
        <dbReference type="Proteomes" id="UP000549695"/>
    </source>
</evidence>
<evidence type="ECO:0000256" key="2">
    <source>
        <dbReference type="SAM" id="MobiDB-lite"/>
    </source>
</evidence>
<dbReference type="Proteomes" id="UP000549695">
    <property type="component" value="Unassembled WGS sequence"/>
</dbReference>
<proteinExistence type="inferred from homology"/>
<feature type="transmembrane region" description="Helical" evidence="3">
    <location>
        <begin position="74"/>
        <end position="94"/>
    </location>
</feature>
<feature type="domain" description="EamA" evidence="4">
    <location>
        <begin position="14"/>
        <end position="149"/>
    </location>
</feature>
<dbReference type="InterPro" id="IPR052756">
    <property type="entry name" value="Alkyne_AA_exporter"/>
</dbReference>
<comment type="similarity">
    <text evidence="1">Belongs to the EamA transporter family.</text>
</comment>
<evidence type="ECO:0000313" key="5">
    <source>
        <dbReference type="EMBL" id="NYG02837.1"/>
    </source>
</evidence>
<dbReference type="GO" id="GO:0016020">
    <property type="term" value="C:membrane"/>
    <property type="evidence" value="ECO:0007669"/>
    <property type="project" value="InterPro"/>
</dbReference>
<feature type="transmembrane region" description="Helical" evidence="3">
    <location>
        <begin position="41"/>
        <end position="62"/>
    </location>
</feature>
<feature type="domain" description="EamA" evidence="4">
    <location>
        <begin position="160"/>
        <end position="293"/>
    </location>
</feature>
<keyword evidence="6" id="KW-1185">Reference proteome</keyword>
<keyword evidence="3" id="KW-0812">Transmembrane</keyword>
<evidence type="ECO:0000256" key="3">
    <source>
        <dbReference type="SAM" id="Phobius"/>
    </source>
</evidence>
<dbReference type="PANTHER" id="PTHR12715">
    <property type="entry name" value="TRANSPORTER, DRUG/METABOLITE EXPORTER FAMILY"/>
    <property type="match status" value="1"/>
</dbReference>
<feature type="transmembrane region" description="Helical" evidence="3">
    <location>
        <begin position="252"/>
        <end position="271"/>
    </location>
</feature>
<sequence length="408" mass="40862">MSAATRPGLLPLAAAATTVVLWASAFVGIRAVGHDLSPGALALGRMLVGALTLTAILTVVRARRRSPGPPLPRGRLLAAVVIWGAAWFSVYNLALNAAERHLDAGTTALLVNVAPVVVAVLAGLLLGEGFPARLLAGMAVAFAGVVLIAAASSAGGADLSGVLLGLLAALVYAGAAVAQKRLLPRVDALTMTWTGAVAGAVALLPFLPSLVAALATAPPTAVAGVVYLGVFPTGVAFLTWGYALTRTTAGRLAATTYAIPPVVVGLSWALLGEVPAPAALAGGLLCLVGVAVATRSAPPRGRGSSERQTPVSLPVATLDGHGGVQGRRAVRDAGVGRRPQRDRGTAEAGVRRGPAVADRIRRAVAAGLRGDRPRGPRPAGHRPARGRTHDAAVGACRDGAGGEGRGEA</sequence>
<keyword evidence="3" id="KW-0472">Membrane</keyword>
<evidence type="ECO:0000256" key="1">
    <source>
        <dbReference type="ARBA" id="ARBA00007362"/>
    </source>
</evidence>
<feature type="compositionally biased region" description="Gly residues" evidence="2">
    <location>
        <begin position="399"/>
        <end position="408"/>
    </location>
</feature>
<organism evidence="5 6">
    <name type="scientific">Pseudonocardia alni</name>
    <name type="common">Amycolata alni</name>
    <dbReference type="NCBI Taxonomy" id="33907"/>
    <lineage>
        <taxon>Bacteria</taxon>
        <taxon>Bacillati</taxon>
        <taxon>Actinomycetota</taxon>
        <taxon>Actinomycetes</taxon>
        <taxon>Pseudonocardiales</taxon>
        <taxon>Pseudonocardiaceae</taxon>
        <taxon>Pseudonocardia</taxon>
    </lineage>
</organism>
<feature type="compositionally biased region" description="Basic and acidic residues" evidence="2">
    <location>
        <begin position="329"/>
        <end position="345"/>
    </location>
</feature>
<reference evidence="5 6" key="1">
    <citation type="submission" date="2020-07" db="EMBL/GenBank/DDBJ databases">
        <title>Sequencing the genomes of 1000 actinobacteria strains.</title>
        <authorList>
            <person name="Klenk H.-P."/>
        </authorList>
    </citation>
    <scope>NUCLEOTIDE SEQUENCE [LARGE SCALE GENOMIC DNA]</scope>
    <source>
        <strain evidence="5 6">DSM 44749</strain>
    </source>
</reference>
<dbReference type="InterPro" id="IPR000620">
    <property type="entry name" value="EamA_dom"/>
</dbReference>